<reference evidence="2" key="1">
    <citation type="submission" date="2018-05" db="EMBL/GenBank/DDBJ databases">
        <authorList>
            <person name="Lanie J.A."/>
            <person name="Ng W.-L."/>
            <person name="Kazmierczak K.M."/>
            <person name="Andrzejewski T.M."/>
            <person name="Davidsen T.M."/>
            <person name="Wayne K.J."/>
            <person name="Tettelin H."/>
            <person name="Glass J.I."/>
            <person name="Rusch D."/>
            <person name="Podicherti R."/>
            <person name="Tsui H.-C.T."/>
            <person name="Winkler M.E."/>
        </authorList>
    </citation>
    <scope>NUCLEOTIDE SEQUENCE</scope>
</reference>
<feature type="transmembrane region" description="Helical" evidence="1">
    <location>
        <begin position="84"/>
        <end position="104"/>
    </location>
</feature>
<keyword evidence="1" id="KW-0812">Transmembrane</keyword>
<dbReference type="InterPro" id="IPR038728">
    <property type="entry name" value="YkvI-like"/>
</dbReference>
<name>A0A382NQ04_9ZZZZ</name>
<dbReference type="EMBL" id="UINC01101537">
    <property type="protein sequence ID" value="SVC62415.1"/>
    <property type="molecule type" value="Genomic_DNA"/>
</dbReference>
<keyword evidence="1" id="KW-0472">Membrane</keyword>
<evidence type="ECO:0000313" key="2">
    <source>
        <dbReference type="EMBL" id="SVC62415.1"/>
    </source>
</evidence>
<proteinExistence type="predicted"/>
<organism evidence="2">
    <name type="scientific">marine metagenome</name>
    <dbReference type="NCBI Taxonomy" id="408172"/>
    <lineage>
        <taxon>unclassified sequences</taxon>
        <taxon>metagenomes</taxon>
        <taxon>ecological metagenomes</taxon>
    </lineage>
</organism>
<feature type="non-terminal residue" evidence="2">
    <location>
        <position position="123"/>
    </location>
</feature>
<accession>A0A382NQ04</accession>
<gene>
    <name evidence="2" type="ORF">METZ01_LOCUS315269</name>
</gene>
<dbReference type="AlphaFoldDB" id="A0A382NQ04"/>
<evidence type="ECO:0000256" key="1">
    <source>
        <dbReference type="SAM" id="Phobius"/>
    </source>
</evidence>
<protein>
    <submittedName>
        <fullName evidence="2">Uncharacterized protein</fullName>
    </submittedName>
</protein>
<feature type="transmembrane region" description="Helical" evidence="1">
    <location>
        <begin position="40"/>
        <end position="63"/>
    </location>
</feature>
<keyword evidence="1" id="KW-1133">Transmembrane helix</keyword>
<dbReference type="PANTHER" id="PTHR37814:SF1">
    <property type="entry name" value="MEMBRANE PROTEIN"/>
    <property type="match status" value="1"/>
</dbReference>
<dbReference type="PANTHER" id="PTHR37814">
    <property type="entry name" value="CONSERVED MEMBRANE PROTEIN"/>
    <property type="match status" value="1"/>
</dbReference>
<sequence>MTFFKKYLLPGFIFQSVVIGGGYGTGRELVEFFLTEGPLGGYFGMILSMLIWSAVMAVTFELARMGKNYDYRSFLNSLLGKWWIVYEITYVLGLILTISVIGSASGKLTHELSGFPEIVGTIV</sequence>